<dbReference type="Pfam" id="PF01039">
    <property type="entry name" value="Carboxyl_trans"/>
    <property type="match status" value="1"/>
</dbReference>
<evidence type="ECO:0000256" key="2">
    <source>
        <dbReference type="ARBA" id="ARBA00026116"/>
    </source>
</evidence>
<dbReference type="InterPro" id="IPR011763">
    <property type="entry name" value="COA_CT_C"/>
</dbReference>
<dbReference type="Gene3D" id="3.90.226.10">
    <property type="entry name" value="2-enoyl-CoA Hydratase, Chain A, domain 1"/>
    <property type="match status" value="2"/>
</dbReference>
<organism evidence="8 9">
    <name type="scientific">Rhizodiscina lignyota</name>
    <dbReference type="NCBI Taxonomy" id="1504668"/>
    <lineage>
        <taxon>Eukaryota</taxon>
        <taxon>Fungi</taxon>
        <taxon>Dikarya</taxon>
        <taxon>Ascomycota</taxon>
        <taxon>Pezizomycotina</taxon>
        <taxon>Dothideomycetes</taxon>
        <taxon>Pleosporomycetidae</taxon>
        <taxon>Aulographales</taxon>
        <taxon>Rhizodiscinaceae</taxon>
        <taxon>Rhizodiscina</taxon>
    </lineage>
</organism>
<dbReference type="OrthoDB" id="439921at2759"/>
<dbReference type="Proteomes" id="UP000799772">
    <property type="component" value="Unassembled WGS sequence"/>
</dbReference>
<evidence type="ECO:0000313" key="9">
    <source>
        <dbReference type="Proteomes" id="UP000799772"/>
    </source>
</evidence>
<proteinExistence type="predicted"/>
<evidence type="ECO:0000313" key="8">
    <source>
        <dbReference type="EMBL" id="KAF2102487.1"/>
    </source>
</evidence>
<comment type="catalytic activity">
    <reaction evidence="5">
        <text>3-methylbut-2-enoyl-CoA + hydrogencarbonate + ATP = 3-methyl-(2E)-glutaconyl-CoA + ADP + phosphate + H(+)</text>
        <dbReference type="Rhea" id="RHEA:13589"/>
        <dbReference type="ChEBI" id="CHEBI:15378"/>
        <dbReference type="ChEBI" id="CHEBI:17544"/>
        <dbReference type="ChEBI" id="CHEBI:30616"/>
        <dbReference type="ChEBI" id="CHEBI:43474"/>
        <dbReference type="ChEBI" id="CHEBI:57344"/>
        <dbReference type="ChEBI" id="CHEBI:57346"/>
        <dbReference type="ChEBI" id="CHEBI:456216"/>
        <dbReference type="EC" id="6.4.1.4"/>
    </reaction>
</comment>
<keyword evidence="9" id="KW-1185">Reference proteome</keyword>
<dbReference type="GO" id="GO:0004485">
    <property type="term" value="F:methylcrotonoyl-CoA carboxylase activity"/>
    <property type="evidence" value="ECO:0007669"/>
    <property type="project" value="UniProtKB-EC"/>
</dbReference>
<dbReference type="EMBL" id="ML978122">
    <property type="protein sequence ID" value="KAF2102487.1"/>
    <property type="molecule type" value="Genomic_DNA"/>
</dbReference>
<accession>A0A9P4IMH3</accession>
<dbReference type="InterPro" id="IPR034733">
    <property type="entry name" value="AcCoA_carboxyl_beta"/>
</dbReference>
<dbReference type="SUPFAM" id="SSF52096">
    <property type="entry name" value="ClpP/crotonase"/>
    <property type="match status" value="2"/>
</dbReference>
<evidence type="ECO:0000256" key="1">
    <source>
        <dbReference type="ARBA" id="ARBA00025711"/>
    </source>
</evidence>
<dbReference type="PROSITE" id="PS50980">
    <property type="entry name" value="COA_CT_NTER"/>
    <property type="match status" value="1"/>
</dbReference>
<dbReference type="PROSITE" id="PS50989">
    <property type="entry name" value="COA_CT_CTER"/>
    <property type="match status" value="1"/>
</dbReference>
<dbReference type="PANTHER" id="PTHR22855:SF46">
    <property type="entry name" value="METHYLCROTONOYL-COA CARBOXYLASE"/>
    <property type="match status" value="1"/>
</dbReference>
<feature type="domain" description="CoA carboxyltransferase N-terminal" evidence="6">
    <location>
        <begin position="32"/>
        <end position="288"/>
    </location>
</feature>
<protein>
    <recommendedName>
        <fullName evidence="2">methylcrotonoyl-CoA carboxylase</fullName>
        <ecNumber evidence="2">6.4.1.4</ecNumber>
    </recommendedName>
    <alternativeName>
        <fullName evidence="4">3-methylcrotonyl-CoA carboxylase 2</fullName>
    </alternativeName>
    <alternativeName>
        <fullName evidence="3">3-methylcrotonyl-CoA:carbon dioxide ligase subunit beta</fullName>
    </alternativeName>
</protein>
<evidence type="ECO:0000259" key="6">
    <source>
        <dbReference type="PROSITE" id="PS50980"/>
    </source>
</evidence>
<dbReference type="InterPro" id="IPR011762">
    <property type="entry name" value="COA_CT_N"/>
</dbReference>
<gene>
    <name evidence="8" type="ORF">NA57DRAFT_32623</name>
</gene>
<comment type="caution">
    <text evidence="8">The sequence shown here is derived from an EMBL/GenBank/DDBJ whole genome shotgun (WGS) entry which is preliminary data.</text>
</comment>
<dbReference type="InterPro" id="IPR029045">
    <property type="entry name" value="ClpP/crotonase-like_dom_sf"/>
</dbReference>
<evidence type="ECO:0000259" key="7">
    <source>
        <dbReference type="PROSITE" id="PS50989"/>
    </source>
</evidence>
<dbReference type="InterPro" id="IPR045190">
    <property type="entry name" value="MCCB/AccD1-like"/>
</dbReference>
<evidence type="ECO:0000256" key="5">
    <source>
        <dbReference type="ARBA" id="ARBA00052347"/>
    </source>
</evidence>
<reference evidence="8" key="1">
    <citation type="journal article" date="2020" name="Stud. Mycol.">
        <title>101 Dothideomycetes genomes: a test case for predicting lifestyles and emergence of pathogens.</title>
        <authorList>
            <person name="Haridas S."/>
            <person name="Albert R."/>
            <person name="Binder M."/>
            <person name="Bloem J."/>
            <person name="Labutti K."/>
            <person name="Salamov A."/>
            <person name="Andreopoulos B."/>
            <person name="Baker S."/>
            <person name="Barry K."/>
            <person name="Bills G."/>
            <person name="Bluhm B."/>
            <person name="Cannon C."/>
            <person name="Castanera R."/>
            <person name="Culley D."/>
            <person name="Daum C."/>
            <person name="Ezra D."/>
            <person name="Gonzalez J."/>
            <person name="Henrissat B."/>
            <person name="Kuo A."/>
            <person name="Liang C."/>
            <person name="Lipzen A."/>
            <person name="Lutzoni F."/>
            <person name="Magnuson J."/>
            <person name="Mondo S."/>
            <person name="Nolan M."/>
            <person name="Ohm R."/>
            <person name="Pangilinan J."/>
            <person name="Park H.-J."/>
            <person name="Ramirez L."/>
            <person name="Alfaro M."/>
            <person name="Sun H."/>
            <person name="Tritt A."/>
            <person name="Yoshinaga Y."/>
            <person name="Zwiers L.-H."/>
            <person name="Turgeon B."/>
            <person name="Goodwin S."/>
            <person name="Spatafora J."/>
            <person name="Crous P."/>
            <person name="Grigoriev I."/>
        </authorList>
    </citation>
    <scope>NUCLEOTIDE SEQUENCE</scope>
    <source>
        <strain evidence="8">CBS 133067</strain>
    </source>
</reference>
<evidence type="ECO:0000256" key="4">
    <source>
        <dbReference type="ARBA" id="ARBA00031404"/>
    </source>
</evidence>
<dbReference type="PANTHER" id="PTHR22855">
    <property type="entry name" value="ACETYL, PROPIONYL, PYRUVATE, AND GLUTACONYL CARBOXYLASE-RELATED"/>
    <property type="match status" value="1"/>
</dbReference>
<dbReference type="FunFam" id="3.90.226.10:FF:000021">
    <property type="entry name" value="Acetyl-CoA carboxylase carboxyltransferase subunit"/>
    <property type="match status" value="1"/>
</dbReference>
<dbReference type="AlphaFoldDB" id="A0A9P4IMH3"/>
<feature type="domain" description="CoA carboxyltransferase C-terminal" evidence="7">
    <location>
        <begin position="305"/>
        <end position="551"/>
    </location>
</feature>
<name>A0A9P4IMH3_9PEZI</name>
<evidence type="ECO:0000256" key="3">
    <source>
        <dbReference type="ARBA" id="ARBA00031237"/>
    </source>
</evidence>
<comment type="pathway">
    <text evidence="1">Amino-acid degradation; L-leucine degradation; (S)-3-hydroxy-3-methylglutaryl-CoA from 3-isovaleryl-CoA: step 2/3.</text>
</comment>
<sequence length="551" mass="59806">MATPNFASTSRQHVFPRIPSKINVKSPKFEENSVKWKHIIQKYEDASVEASREGKSAKALEKHTARHILARDRVVLLRDPDTPFLELCAFAGHKLDDSSPSASLVAGIGVVNGVICMILAHIPSLQGGSWNELTVLKQNRITAIASENNLPLIALVQSAGVFLPQQFRVFHKGGQIFRDLALRTKNGQPSCAIVFGSSTAGGAYHPALSDYTIFVQDQAQVFLGGPPLVKMATGEVVEAEALGGATMHSTVTGLSDGLAVDELDAIRKAREWILTTSCAQVQLEKPTTASVYSDAKYNMEDILGLVDPDIRQSLDMTEVTLRIVDGSRMSQFKPQFGKGMLTVWARIHGHLTGIIANQNPVILCNEADKATQFIRLCNQNRIPIVFLHNVTGFMVGLKTERAGLIKKGAQLVGAVSTSTVPHISIVCGASYGAGNYAMCGRSYAPRFLFSWPNSRCSVMGPDQLGGVMETIARGAAARSNRAVDENELKASTKKLSDQVQRDSEVYKTSAYLLDDGIIDPRDTRHVLGMCLEVVTIDPVYGNVGFRGLARM</sequence>
<dbReference type="EC" id="6.4.1.4" evidence="2"/>